<dbReference type="OrthoDB" id="10255118at2759"/>
<keyword evidence="13" id="KW-1185">Reference proteome</keyword>
<evidence type="ECO:0000256" key="6">
    <source>
        <dbReference type="ARBA" id="ARBA00023135"/>
    </source>
</evidence>
<dbReference type="InterPro" id="IPR026258">
    <property type="entry name" value="SRP68"/>
</dbReference>
<feature type="region of interest" description="Disordered" evidence="11">
    <location>
        <begin position="577"/>
        <end position="605"/>
    </location>
</feature>
<comment type="function">
    <text evidence="10">Component of the signal recognition particle (SRP) complex, a ribonucleoprotein complex that mediates the cotranslational targeting of secretory and membrane proteins to the endoplasmic reticulum (ER). The SRP complex interacts with the signal sequence in nascent secretory and membrane proteins and directs them to the membrane of the ER.</text>
</comment>
<dbReference type="PANTHER" id="PTHR12860:SF0">
    <property type="entry name" value="SIGNAL RECOGNITION PARTICLE SUBUNIT SRP68"/>
    <property type="match status" value="1"/>
</dbReference>
<dbReference type="GO" id="GO:0008312">
    <property type="term" value="F:7S RNA binding"/>
    <property type="evidence" value="ECO:0007669"/>
    <property type="project" value="InterPro"/>
</dbReference>
<dbReference type="PANTHER" id="PTHR12860">
    <property type="entry name" value="SIGNAL RECOGNITION PARTICLE 68 KDA PROTEIN"/>
    <property type="match status" value="1"/>
</dbReference>
<keyword evidence="7" id="KW-0539">Nucleus</keyword>
<keyword evidence="5 10" id="KW-0694">RNA-binding</keyword>
<dbReference type="CDD" id="cd15481">
    <property type="entry name" value="SRP68-RBD"/>
    <property type="match status" value="1"/>
</dbReference>
<evidence type="ECO:0000313" key="12">
    <source>
        <dbReference type="EMBL" id="QKX53470.1"/>
    </source>
</evidence>
<comment type="similarity">
    <text evidence="3 10">Belongs to the SRP68 family.</text>
</comment>
<evidence type="ECO:0000256" key="8">
    <source>
        <dbReference type="ARBA" id="ARBA00023274"/>
    </source>
</evidence>
<evidence type="ECO:0000256" key="2">
    <source>
        <dbReference type="ARBA" id="ARBA00004604"/>
    </source>
</evidence>
<feature type="region of interest" description="Disordered" evidence="11">
    <location>
        <begin position="367"/>
        <end position="387"/>
    </location>
</feature>
<dbReference type="InterPro" id="IPR038253">
    <property type="entry name" value="SRP68_N_sf"/>
</dbReference>
<evidence type="ECO:0000256" key="11">
    <source>
        <dbReference type="SAM" id="MobiDB-lite"/>
    </source>
</evidence>
<proteinExistence type="inferred from homology"/>
<keyword evidence="6 10" id="KW-0733">Signal recognition particle</keyword>
<feature type="compositionally biased region" description="Low complexity" evidence="11">
    <location>
        <begin position="577"/>
        <end position="588"/>
    </location>
</feature>
<gene>
    <name evidence="12" type="ORF">TRUGW13939_00549</name>
</gene>
<evidence type="ECO:0000256" key="9">
    <source>
        <dbReference type="ARBA" id="ARBA00029498"/>
    </source>
</evidence>
<dbReference type="PIRSF" id="PIRSF038995">
    <property type="entry name" value="SRP68"/>
    <property type="match status" value="1"/>
</dbReference>
<evidence type="ECO:0000256" key="7">
    <source>
        <dbReference type="ARBA" id="ARBA00023242"/>
    </source>
</evidence>
<dbReference type="Pfam" id="PF16969">
    <property type="entry name" value="SRP68"/>
    <property type="match status" value="1"/>
</dbReference>
<protein>
    <recommendedName>
        <fullName evidence="9 10">Signal recognition particle subunit SRP68</fullName>
        <shortName evidence="10">SRP68</shortName>
    </recommendedName>
</protein>
<evidence type="ECO:0000256" key="3">
    <source>
        <dbReference type="ARBA" id="ARBA00009352"/>
    </source>
</evidence>
<dbReference type="GO" id="GO:0005786">
    <property type="term" value="C:signal recognition particle, endoplasmic reticulum targeting"/>
    <property type="evidence" value="ECO:0007669"/>
    <property type="project" value="UniProtKB-KW"/>
</dbReference>
<dbReference type="GeneID" id="55988062"/>
<accession>A0A7H8QHU2</accession>
<dbReference type="RefSeq" id="XP_035339649.1">
    <property type="nucleotide sequence ID" value="XM_035483756.1"/>
</dbReference>
<dbReference type="GO" id="GO:0030942">
    <property type="term" value="F:endoplasmic reticulum signal peptide binding"/>
    <property type="evidence" value="ECO:0007669"/>
    <property type="project" value="InterPro"/>
</dbReference>
<evidence type="ECO:0000256" key="1">
    <source>
        <dbReference type="ARBA" id="ARBA00004496"/>
    </source>
</evidence>
<reference evidence="13" key="1">
    <citation type="submission" date="2020-06" db="EMBL/GenBank/DDBJ databases">
        <title>A chromosome-scale genome assembly of Talaromyces rugulosus W13939.</title>
        <authorList>
            <person name="Wang B."/>
            <person name="Guo L."/>
            <person name="Ye K."/>
            <person name="Wang L."/>
        </authorList>
    </citation>
    <scope>NUCLEOTIDE SEQUENCE [LARGE SCALE GENOMIC DNA]</scope>
    <source>
        <strain evidence="13">W13939</strain>
    </source>
</reference>
<comment type="subcellular location">
    <subcellularLocation>
        <location evidence="1 10">Cytoplasm</location>
    </subcellularLocation>
    <subcellularLocation>
        <location evidence="2">Nucleus</location>
        <location evidence="2">Nucleolus</location>
    </subcellularLocation>
</comment>
<dbReference type="AlphaFoldDB" id="A0A7H8QHU2"/>
<dbReference type="GO" id="GO:0006614">
    <property type="term" value="P:SRP-dependent cotranslational protein targeting to membrane"/>
    <property type="evidence" value="ECO:0007669"/>
    <property type="project" value="InterPro"/>
</dbReference>
<evidence type="ECO:0000313" key="13">
    <source>
        <dbReference type="Proteomes" id="UP000509510"/>
    </source>
</evidence>
<evidence type="ECO:0000256" key="4">
    <source>
        <dbReference type="ARBA" id="ARBA00022490"/>
    </source>
</evidence>
<name>A0A7H8QHU2_TALRU</name>
<keyword evidence="8 10" id="KW-0687">Ribonucleoprotein</keyword>
<evidence type="ECO:0000256" key="10">
    <source>
        <dbReference type="PIRNR" id="PIRNR038995"/>
    </source>
</evidence>
<evidence type="ECO:0000256" key="5">
    <source>
        <dbReference type="ARBA" id="ARBA00022884"/>
    </source>
</evidence>
<dbReference type="KEGG" id="trg:TRUGW13939_00549"/>
<keyword evidence="4 10" id="KW-0963">Cytoplasm</keyword>
<dbReference type="GO" id="GO:0005047">
    <property type="term" value="F:signal recognition particle binding"/>
    <property type="evidence" value="ECO:0007669"/>
    <property type="project" value="InterPro"/>
</dbReference>
<organism evidence="12 13">
    <name type="scientific">Talaromyces rugulosus</name>
    <name type="common">Penicillium rugulosum</name>
    <dbReference type="NCBI Taxonomy" id="121627"/>
    <lineage>
        <taxon>Eukaryota</taxon>
        <taxon>Fungi</taxon>
        <taxon>Dikarya</taxon>
        <taxon>Ascomycota</taxon>
        <taxon>Pezizomycotina</taxon>
        <taxon>Eurotiomycetes</taxon>
        <taxon>Eurotiomycetidae</taxon>
        <taxon>Eurotiales</taxon>
        <taxon>Trichocomaceae</taxon>
        <taxon>Talaromyces</taxon>
        <taxon>Talaromyces sect. Islandici</taxon>
    </lineage>
</organism>
<dbReference type="EMBL" id="CP055898">
    <property type="protein sequence ID" value="QKX53470.1"/>
    <property type="molecule type" value="Genomic_DNA"/>
</dbReference>
<dbReference type="Proteomes" id="UP000509510">
    <property type="component" value="Chromosome I"/>
</dbReference>
<sequence>MDITTLFFSRREESLLSGDYNSYRVQTTRRLHTVRKKLGRTTPKGRKYTAHAPISPEDVASNPEFAHLLILSAERGWAQAMHMKATHSADPSAKGVVGPTRRHIITRLNKASKHAERLVSLLHEQSLSQASDIDLLEAHAYLALLLGTLFTEKQRWEECLRHFSVARIIYTALGQNAKKEAFRDLVSVTIDPSLRYAAYQLRLPRSKPLPSLAIEHFPHDAEIRAELEKVDPNCLTEDVAGTTKLATGEVQQLPESISWRSRSVPIEDASIAQALAAATAAETKLSSFLSERPSASNKEKSAAYDAVILASQEAVDATKTAIDDLSNEGVEQGDRRMQALQVIRTVVNHSLVGWRVGRNRVLTGDSDGLSLEAEDGKRQSSKRSNNGKFVSQLRERVALYDSTLQSLEFVRDLPGVAGDSEFVEELETKRSYFRSLRCLAIGRSHSLQGNVENGLALFSRATELAKALLAKQKGAATPPEGPTKLEISAGQIQALLVTSEGLVAQHRGLASLNKLAEKKSDSAGFQAPLIHRMDEYAAHDLDLTNLVSFPPKMQPIPTKPLFLDVAWNYIQYPQEGKQQGQEQAAEGQGAKEEAGGRRGWFGFGR</sequence>
<dbReference type="GO" id="GO:0005730">
    <property type="term" value="C:nucleolus"/>
    <property type="evidence" value="ECO:0007669"/>
    <property type="project" value="UniProtKB-SubCell"/>
</dbReference>
<dbReference type="Gene3D" id="1.10.3450.40">
    <property type="entry name" value="Signal recognition particle, SRP68 subunit, RNA-binding domain"/>
    <property type="match status" value="1"/>
</dbReference>
<dbReference type="InterPro" id="IPR034652">
    <property type="entry name" value="SRP68-RBD"/>
</dbReference>